<feature type="transmembrane region" description="Helical" evidence="6">
    <location>
        <begin position="71"/>
        <end position="92"/>
    </location>
</feature>
<dbReference type="InterPro" id="IPR019533">
    <property type="entry name" value="Peptidase_S26"/>
</dbReference>
<feature type="compositionally biased region" description="Low complexity" evidence="7">
    <location>
        <begin position="40"/>
        <end position="53"/>
    </location>
</feature>
<keyword evidence="6" id="KW-1133">Transmembrane helix</keyword>
<dbReference type="NCBIfam" id="TIGR02227">
    <property type="entry name" value="sigpep_I_bact"/>
    <property type="match status" value="1"/>
</dbReference>
<evidence type="ECO:0000256" key="5">
    <source>
        <dbReference type="ARBA" id="ARBA00022801"/>
    </source>
</evidence>
<dbReference type="PROSITE" id="PS00761">
    <property type="entry name" value="SPASE_I_3"/>
    <property type="match status" value="1"/>
</dbReference>
<evidence type="ECO:0000256" key="1">
    <source>
        <dbReference type="ARBA" id="ARBA00000677"/>
    </source>
</evidence>
<dbReference type="PANTHER" id="PTHR43390">
    <property type="entry name" value="SIGNAL PEPTIDASE I"/>
    <property type="match status" value="1"/>
</dbReference>
<keyword evidence="10" id="KW-1185">Reference proteome</keyword>
<comment type="caution">
    <text evidence="9">The sequence shown here is derived from an EMBL/GenBank/DDBJ whole genome shotgun (WGS) entry which is preliminary data.</text>
</comment>
<dbReference type="Gene3D" id="2.10.109.10">
    <property type="entry name" value="Umud Fragment, subunit A"/>
    <property type="match status" value="1"/>
</dbReference>
<evidence type="ECO:0000256" key="6">
    <source>
        <dbReference type="RuleBase" id="RU362042"/>
    </source>
</evidence>
<keyword evidence="6" id="KW-0812">Transmembrane</keyword>
<feature type="region of interest" description="Disordered" evidence="7">
    <location>
        <begin position="331"/>
        <end position="366"/>
    </location>
</feature>
<keyword evidence="6" id="KW-0472">Membrane</keyword>
<reference evidence="10" key="1">
    <citation type="journal article" date="2019" name="Int. J. Syst. Evol. Microbiol.">
        <title>The Global Catalogue of Microorganisms (GCM) 10K type strain sequencing project: providing services to taxonomists for standard genome sequencing and annotation.</title>
        <authorList>
            <consortium name="The Broad Institute Genomics Platform"/>
            <consortium name="The Broad Institute Genome Sequencing Center for Infectious Disease"/>
            <person name="Wu L."/>
            <person name="Ma J."/>
        </authorList>
    </citation>
    <scope>NUCLEOTIDE SEQUENCE [LARGE SCALE GENOMIC DNA]</scope>
    <source>
        <strain evidence="10">CGMCC 4.5581</strain>
    </source>
</reference>
<accession>A0ABQ2G0N0</accession>
<dbReference type="InterPro" id="IPR019758">
    <property type="entry name" value="Pept_S26A_signal_pept_1_CS"/>
</dbReference>
<organism evidence="9 10">
    <name type="scientific">Modestobacter marinus</name>
    <dbReference type="NCBI Taxonomy" id="477641"/>
    <lineage>
        <taxon>Bacteria</taxon>
        <taxon>Bacillati</taxon>
        <taxon>Actinomycetota</taxon>
        <taxon>Actinomycetes</taxon>
        <taxon>Geodermatophilales</taxon>
        <taxon>Geodermatophilaceae</taxon>
        <taxon>Modestobacter</taxon>
    </lineage>
</organism>
<sequence length="366" mass="39081">MRRTPRGADRTLVPMSTHGPAEAADSGDPGRPPADHDTADPAATTSTGAAAAGRGRRQQPKKGSLLRELPVLLVIAFVLALLVKTFLVQAFFIPSGSMEQTLHGCTGCTGDRVLVNKVPYWFGEPEPGDIVVFQGPDTWSPEIAVEEPTNWFTGAALTLGRAIGVAPPSEDDYVKRVIATEGQTVECCDPQGRVLVDGEPLDEPYIYQDSPLDTGGSGGREFPPVTVPEGRLWVMGDHRSASADSKQHMDDRYSGTIAVDDVIGKAALVVWPLDRFTLLDSPDIQPGQADAAGVVAPEPAPVQDTAALAAPYVLGLGGAVPLTAWRRRRRSRGAVLTGPSRRPPGTGWRRVRRPVHTRPGRESQSD</sequence>
<dbReference type="Proteomes" id="UP000648663">
    <property type="component" value="Unassembled WGS sequence"/>
</dbReference>
<keyword evidence="6" id="KW-0645">Protease</keyword>
<dbReference type="EMBL" id="BMMI01000005">
    <property type="protein sequence ID" value="GGL69446.1"/>
    <property type="molecule type" value="Genomic_DNA"/>
</dbReference>
<dbReference type="PRINTS" id="PR00727">
    <property type="entry name" value="LEADERPTASE"/>
</dbReference>
<comment type="catalytic activity">
    <reaction evidence="1 6">
        <text>Cleavage of hydrophobic, N-terminal signal or leader sequences from secreted and periplasmic proteins.</text>
        <dbReference type="EC" id="3.4.21.89"/>
    </reaction>
</comment>
<gene>
    <name evidence="9" type="primary">lepB</name>
    <name evidence="9" type="ORF">GCM10011589_27250</name>
</gene>
<comment type="similarity">
    <text evidence="3 6">Belongs to the peptidase S26 family.</text>
</comment>
<dbReference type="InterPro" id="IPR036286">
    <property type="entry name" value="LexA/Signal_pep-like_sf"/>
</dbReference>
<feature type="region of interest" description="Disordered" evidence="7">
    <location>
        <begin position="1"/>
        <end position="61"/>
    </location>
</feature>
<feature type="compositionally biased region" description="Basic residues" evidence="7">
    <location>
        <begin position="349"/>
        <end position="358"/>
    </location>
</feature>
<name>A0ABQ2G0N0_9ACTN</name>
<evidence type="ECO:0000256" key="4">
    <source>
        <dbReference type="ARBA" id="ARBA00013208"/>
    </source>
</evidence>
<dbReference type="Pfam" id="PF10502">
    <property type="entry name" value="Peptidase_S26"/>
    <property type="match status" value="1"/>
</dbReference>
<dbReference type="EC" id="3.4.21.89" evidence="4 6"/>
<evidence type="ECO:0000259" key="8">
    <source>
        <dbReference type="Pfam" id="PF10502"/>
    </source>
</evidence>
<evidence type="ECO:0000256" key="7">
    <source>
        <dbReference type="SAM" id="MobiDB-lite"/>
    </source>
</evidence>
<dbReference type="PANTHER" id="PTHR43390:SF1">
    <property type="entry name" value="CHLOROPLAST PROCESSING PEPTIDASE"/>
    <property type="match status" value="1"/>
</dbReference>
<dbReference type="InterPro" id="IPR000223">
    <property type="entry name" value="Pept_S26A_signal_pept_1"/>
</dbReference>
<comment type="subcellular location">
    <subcellularLocation>
        <location evidence="2">Cell membrane</location>
        <topology evidence="2">Single-pass type II membrane protein</topology>
    </subcellularLocation>
    <subcellularLocation>
        <location evidence="6">Membrane</location>
        <topology evidence="6">Single-pass type II membrane protein</topology>
    </subcellularLocation>
</comment>
<dbReference type="CDD" id="cd06530">
    <property type="entry name" value="S26_SPase_I"/>
    <property type="match status" value="1"/>
</dbReference>
<evidence type="ECO:0000256" key="2">
    <source>
        <dbReference type="ARBA" id="ARBA00004401"/>
    </source>
</evidence>
<keyword evidence="5 6" id="KW-0378">Hydrolase</keyword>
<evidence type="ECO:0000313" key="10">
    <source>
        <dbReference type="Proteomes" id="UP000648663"/>
    </source>
</evidence>
<dbReference type="SUPFAM" id="SSF51306">
    <property type="entry name" value="LexA/Signal peptidase"/>
    <property type="match status" value="1"/>
</dbReference>
<feature type="domain" description="Peptidase S26" evidence="8">
    <location>
        <begin position="68"/>
        <end position="271"/>
    </location>
</feature>
<evidence type="ECO:0000313" key="9">
    <source>
        <dbReference type="EMBL" id="GGL69446.1"/>
    </source>
</evidence>
<protein>
    <recommendedName>
        <fullName evidence="4 6">Signal peptidase I</fullName>
        <ecNumber evidence="4 6">3.4.21.89</ecNumber>
    </recommendedName>
</protein>
<proteinExistence type="inferred from homology"/>
<evidence type="ECO:0000256" key="3">
    <source>
        <dbReference type="ARBA" id="ARBA00009370"/>
    </source>
</evidence>